<dbReference type="EMBL" id="CP046415">
    <property type="protein sequence ID" value="QGT78385.1"/>
    <property type="molecule type" value="Genomic_DNA"/>
</dbReference>
<dbReference type="PANTHER" id="PTHR10859:SF91">
    <property type="entry name" value="DOLICHYL-PHOSPHATE BETA-GLUCOSYLTRANSFERASE"/>
    <property type="match status" value="1"/>
</dbReference>
<dbReference type="AlphaFoldDB" id="A0A6I6D2F1"/>
<name>A0A6I6D2F1_9GAMM</name>
<organism evidence="2 3">
    <name type="scientific">Guyparkeria halophila</name>
    <dbReference type="NCBI Taxonomy" id="47960"/>
    <lineage>
        <taxon>Bacteria</taxon>
        <taxon>Pseudomonadati</taxon>
        <taxon>Pseudomonadota</taxon>
        <taxon>Gammaproteobacteria</taxon>
        <taxon>Chromatiales</taxon>
        <taxon>Thioalkalibacteraceae</taxon>
        <taxon>Guyparkeria</taxon>
    </lineage>
</organism>
<evidence type="ECO:0000313" key="3">
    <source>
        <dbReference type="Proteomes" id="UP000427716"/>
    </source>
</evidence>
<evidence type="ECO:0000313" key="2">
    <source>
        <dbReference type="EMBL" id="QGT78385.1"/>
    </source>
</evidence>
<proteinExistence type="predicted"/>
<dbReference type="SUPFAM" id="SSF53448">
    <property type="entry name" value="Nucleotide-diphospho-sugar transferases"/>
    <property type="match status" value="1"/>
</dbReference>
<dbReference type="RefSeq" id="WP_156573774.1">
    <property type="nucleotide sequence ID" value="NZ_CP046415.1"/>
</dbReference>
<dbReference type="CDD" id="cd04179">
    <property type="entry name" value="DPM_DPG-synthase_like"/>
    <property type="match status" value="1"/>
</dbReference>
<feature type="domain" description="Glycosyltransferase 2-like" evidence="1">
    <location>
        <begin position="11"/>
        <end position="137"/>
    </location>
</feature>
<protein>
    <submittedName>
        <fullName evidence="2">Glycosyltransferase</fullName>
    </submittedName>
</protein>
<dbReference type="GO" id="GO:0006487">
    <property type="term" value="P:protein N-linked glycosylation"/>
    <property type="evidence" value="ECO:0007669"/>
    <property type="project" value="TreeGrafter"/>
</dbReference>
<dbReference type="InterPro" id="IPR001173">
    <property type="entry name" value="Glyco_trans_2-like"/>
</dbReference>
<dbReference type="Pfam" id="PF00535">
    <property type="entry name" value="Glycos_transf_2"/>
    <property type="match status" value="1"/>
</dbReference>
<sequence>MSSTRAFAPLILIPCYNPGARIDTTVEAAARSGVPIWIVDDGSDESTRRRLTDLSQCFPQVTVLRHKMNRGKGAAVLTGLQGARAQGFTHALTLDADGQHPADRIGAFIAAAGDQTEALILGRPVFSADAPALRVQGRKVSNFWANLETLWAGIGDSLFGMRVYPIDDLVAVMSETRWMRRFDFDPEAAVRLAWRGLPLVNMDAPVRYFDAESDGVSHFRYGRDNRLLIWMHLRLLAGFLRRLPRLIRRRWQDS</sequence>
<accession>A0A6I6D2F1</accession>
<dbReference type="Gene3D" id="3.90.550.10">
    <property type="entry name" value="Spore Coat Polysaccharide Biosynthesis Protein SpsA, Chain A"/>
    <property type="match status" value="1"/>
</dbReference>
<keyword evidence="3" id="KW-1185">Reference proteome</keyword>
<reference evidence="2 3" key="1">
    <citation type="submission" date="2019-11" db="EMBL/GenBank/DDBJ databases">
        <authorList>
            <person name="Zhang J."/>
            <person name="Sun C."/>
        </authorList>
    </citation>
    <scope>NUCLEOTIDE SEQUENCE [LARGE SCALE GENOMIC DNA]</scope>
    <source>
        <strain evidence="3">sp2</strain>
    </source>
</reference>
<dbReference type="KEGG" id="ghl:GM160_05445"/>
<dbReference type="GO" id="GO:0016740">
    <property type="term" value="F:transferase activity"/>
    <property type="evidence" value="ECO:0007669"/>
    <property type="project" value="UniProtKB-KW"/>
</dbReference>
<dbReference type="InterPro" id="IPR029044">
    <property type="entry name" value="Nucleotide-diphossugar_trans"/>
</dbReference>
<gene>
    <name evidence="2" type="ORF">GM160_05445</name>
</gene>
<keyword evidence="2" id="KW-0808">Transferase</keyword>
<dbReference type="PANTHER" id="PTHR10859">
    <property type="entry name" value="GLYCOSYL TRANSFERASE"/>
    <property type="match status" value="1"/>
</dbReference>
<dbReference type="Proteomes" id="UP000427716">
    <property type="component" value="Chromosome"/>
</dbReference>
<evidence type="ECO:0000259" key="1">
    <source>
        <dbReference type="Pfam" id="PF00535"/>
    </source>
</evidence>